<accession>A0A3M8CM67</accession>
<dbReference type="GO" id="GO:0016758">
    <property type="term" value="F:hexosyltransferase activity"/>
    <property type="evidence" value="ECO:0007669"/>
    <property type="project" value="TreeGrafter"/>
</dbReference>
<evidence type="ECO:0000313" key="3">
    <source>
        <dbReference type="EMBL" id="RNB76728.1"/>
    </source>
</evidence>
<organism evidence="3 4">
    <name type="scientific">Brevibacillus panacihumi</name>
    <dbReference type="NCBI Taxonomy" id="497735"/>
    <lineage>
        <taxon>Bacteria</taxon>
        <taxon>Bacillati</taxon>
        <taxon>Bacillota</taxon>
        <taxon>Bacilli</taxon>
        <taxon>Bacillales</taxon>
        <taxon>Paenibacillaceae</taxon>
        <taxon>Brevibacillus</taxon>
    </lineage>
</organism>
<comment type="caution">
    <text evidence="3">The sequence shown here is derived from an EMBL/GenBank/DDBJ whole genome shotgun (WGS) entry which is preliminary data.</text>
</comment>
<evidence type="ECO:0000313" key="4">
    <source>
        <dbReference type="Proteomes" id="UP000281915"/>
    </source>
</evidence>
<dbReference type="Proteomes" id="UP000281915">
    <property type="component" value="Unassembled WGS sequence"/>
</dbReference>
<dbReference type="AlphaFoldDB" id="A0A3M8CM67"/>
<dbReference type="Pfam" id="PF03808">
    <property type="entry name" value="Glyco_tran_WecG"/>
    <property type="match status" value="1"/>
</dbReference>
<dbReference type="CDD" id="cd06533">
    <property type="entry name" value="Glyco_transf_WecG_TagA"/>
    <property type="match status" value="1"/>
</dbReference>
<dbReference type="NCBIfam" id="TIGR00696">
    <property type="entry name" value="wecG_tagA_cpsF"/>
    <property type="match status" value="1"/>
</dbReference>
<name>A0A3M8CM67_9BACL</name>
<dbReference type="PANTHER" id="PTHR34136:SF1">
    <property type="entry name" value="UDP-N-ACETYL-D-MANNOSAMINURONIC ACID TRANSFERASE"/>
    <property type="match status" value="1"/>
</dbReference>
<protein>
    <submittedName>
        <fullName evidence="3">Glycosyltransferase</fullName>
    </submittedName>
</protein>
<evidence type="ECO:0000256" key="2">
    <source>
        <dbReference type="ARBA" id="ARBA00022679"/>
    </source>
</evidence>
<dbReference type="EMBL" id="RHHT01000035">
    <property type="protein sequence ID" value="RNB76728.1"/>
    <property type="molecule type" value="Genomic_DNA"/>
</dbReference>
<dbReference type="PANTHER" id="PTHR34136">
    <property type="match status" value="1"/>
</dbReference>
<keyword evidence="1" id="KW-0328">Glycosyltransferase</keyword>
<reference evidence="3 4" key="1">
    <citation type="submission" date="2018-10" db="EMBL/GenBank/DDBJ databases">
        <title>Phylogenomics of Brevibacillus.</title>
        <authorList>
            <person name="Dunlap C."/>
        </authorList>
    </citation>
    <scope>NUCLEOTIDE SEQUENCE [LARGE SCALE GENOMIC DNA]</scope>
    <source>
        <strain evidence="3 4">JCM 15085</strain>
    </source>
</reference>
<dbReference type="RefSeq" id="WP_122914377.1">
    <property type="nucleotide sequence ID" value="NZ_RHHT01000035.1"/>
</dbReference>
<evidence type="ECO:0000256" key="1">
    <source>
        <dbReference type="ARBA" id="ARBA00022676"/>
    </source>
</evidence>
<gene>
    <name evidence="3" type="ORF">EDM58_16995</name>
</gene>
<proteinExistence type="predicted"/>
<sequence>MINFGRHPVLGVQIAAVDYEYAVEQIMAHAREGSGYGVSALAVHGVMCGVLDEAHRRRLNALDLLVADGQPVRWGLQILHRIRLPDRVYGPELTLRLLKRAADEQIPVYLYGSTQETIERLRQNLTRRYPSLIIAGCSPSRFRRLTQEEKQEVIRTIKTSGAKWVLVGLGCPRQETWVYEYRDELAMPLVAVGAAFDFHAGNLPQAPGWMQRAGLEWLFRLIQEPGRLWRRYLYLNPLYLWALFCELLGLKKIPALLPERNERTEREESFG</sequence>
<keyword evidence="2 3" id="KW-0808">Transferase</keyword>
<dbReference type="InterPro" id="IPR004629">
    <property type="entry name" value="WecG_TagA_CpsF"/>
</dbReference>